<keyword evidence="3" id="KW-1185">Reference proteome</keyword>
<proteinExistence type="predicted"/>
<feature type="transmembrane region" description="Helical" evidence="1">
    <location>
        <begin position="113"/>
        <end position="129"/>
    </location>
</feature>
<evidence type="ECO:0008006" key="4">
    <source>
        <dbReference type="Google" id="ProtNLM"/>
    </source>
</evidence>
<dbReference type="Proteomes" id="UP000635387">
    <property type="component" value="Unassembled WGS sequence"/>
</dbReference>
<dbReference type="EMBL" id="BNAY01000004">
    <property type="protein sequence ID" value="GHH18718.1"/>
    <property type="molecule type" value="Genomic_DNA"/>
</dbReference>
<feature type="transmembrane region" description="Helical" evidence="1">
    <location>
        <begin position="37"/>
        <end position="56"/>
    </location>
</feature>
<comment type="caution">
    <text evidence="2">The sequence shown here is derived from an EMBL/GenBank/DDBJ whole genome shotgun (WGS) entry which is preliminary data.</text>
</comment>
<evidence type="ECO:0000256" key="1">
    <source>
        <dbReference type="SAM" id="Phobius"/>
    </source>
</evidence>
<name>A0ABQ3LKH2_9PSEU</name>
<reference evidence="3" key="1">
    <citation type="journal article" date="2019" name="Int. J. Syst. Evol. Microbiol.">
        <title>The Global Catalogue of Microorganisms (GCM) 10K type strain sequencing project: providing services to taxonomists for standard genome sequencing and annotation.</title>
        <authorList>
            <consortium name="The Broad Institute Genomics Platform"/>
            <consortium name="The Broad Institute Genome Sequencing Center for Infectious Disease"/>
            <person name="Wu L."/>
            <person name="Ma J."/>
        </authorList>
    </citation>
    <scope>NUCLEOTIDE SEQUENCE [LARGE SCALE GENOMIC DNA]</scope>
    <source>
        <strain evidence="3">CGMCC 4.7683</strain>
    </source>
</reference>
<keyword evidence="1" id="KW-1133">Transmembrane helix</keyword>
<feature type="transmembrane region" description="Helical" evidence="1">
    <location>
        <begin position="90"/>
        <end position="108"/>
    </location>
</feature>
<keyword evidence="1" id="KW-0812">Transmembrane</keyword>
<gene>
    <name evidence="2" type="ORF">GCM10017790_36520</name>
</gene>
<accession>A0ABQ3LKH2</accession>
<keyword evidence="1" id="KW-0472">Membrane</keyword>
<evidence type="ECO:0000313" key="3">
    <source>
        <dbReference type="Proteomes" id="UP000635387"/>
    </source>
</evidence>
<sequence>MTSRAGPFVSPYGATAVLLRKDSRPLRPRHRGAMNKTVILVARYVVAAVFLAYGGLKLAGGQYYYGDWSMTKDTVRGPGLVWAFYGYSPVYGRITGLFEFLPALLLLFRRTTLLGAMALFAVGLNVTVMDFAFGFPLPACLLVLTCTLLCGLILAGDLPRLRKVFWDRPAAKPEAVPPAGP</sequence>
<organism evidence="2 3">
    <name type="scientific">Amycolatopsis oliviviridis</name>
    <dbReference type="NCBI Taxonomy" id="1471590"/>
    <lineage>
        <taxon>Bacteria</taxon>
        <taxon>Bacillati</taxon>
        <taxon>Actinomycetota</taxon>
        <taxon>Actinomycetes</taxon>
        <taxon>Pseudonocardiales</taxon>
        <taxon>Pseudonocardiaceae</taxon>
        <taxon>Amycolatopsis</taxon>
    </lineage>
</organism>
<evidence type="ECO:0000313" key="2">
    <source>
        <dbReference type="EMBL" id="GHH18718.1"/>
    </source>
</evidence>
<protein>
    <recommendedName>
        <fullName evidence="4">DoxX family protein</fullName>
    </recommendedName>
</protein>
<feature type="transmembrane region" description="Helical" evidence="1">
    <location>
        <begin position="135"/>
        <end position="155"/>
    </location>
</feature>